<sequence length="98" mass="10890">MGILSSILGVFGFGIGTSVGIVIGYYMFIYFLHTDVKDPKIHPLVEEDSKTLQKMLPEIPLWVKIPDFDRVCSSMLCHFCISGPKLCTKAITDCFSQG</sequence>
<proteinExistence type="predicted"/>
<keyword evidence="1" id="KW-0472">Membrane</keyword>
<dbReference type="AlphaFoldDB" id="A0A6A2XVY9"/>
<evidence type="ECO:0000313" key="2">
    <source>
        <dbReference type="EMBL" id="KAE8670965.1"/>
    </source>
</evidence>
<dbReference type="Proteomes" id="UP000436088">
    <property type="component" value="Unassembled WGS sequence"/>
</dbReference>
<dbReference type="EMBL" id="VEPZ02001489">
    <property type="protein sequence ID" value="KAE8670965.1"/>
    <property type="molecule type" value="Genomic_DNA"/>
</dbReference>
<evidence type="ECO:0000313" key="3">
    <source>
        <dbReference type="Proteomes" id="UP000436088"/>
    </source>
</evidence>
<feature type="transmembrane region" description="Helical" evidence="1">
    <location>
        <begin position="6"/>
        <end position="32"/>
    </location>
</feature>
<keyword evidence="3" id="KW-1185">Reference proteome</keyword>
<name>A0A6A2XVY9_HIBSY</name>
<comment type="caution">
    <text evidence="2">The sequence shown here is derived from an EMBL/GenBank/DDBJ whole genome shotgun (WGS) entry which is preliminary data.</text>
</comment>
<reference evidence="2" key="1">
    <citation type="submission" date="2019-09" db="EMBL/GenBank/DDBJ databases">
        <title>Draft genome information of white flower Hibiscus syriacus.</title>
        <authorList>
            <person name="Kim Y.-M."/>
        </authorList>
    </citation>
    <scope>NUCLEOTIDE SEQUENCE [LARGE SCALE GENOMIC DNA]</scope>
    <source>
        <strain evidence="2">YM2019G1</strain>
    </source>
</reference>
<organism evidence="2 3">
    <name type="scientific">Hibiscus syriacus</name>
    <name type="common">Rose of Sharon</name>
    <dbReference type="NCBI Taxonomy" id="106335"/>
    <lineage>
        <taxon>Eukaryota</taxon>
        <taxon>Viridiplantae</taxon>
        <taxon>Streptophyta</taxon>
        <taxon>Embryophyta</taxon>
        <taxon>Tracheophyta</taxon>
        <taxon>Spermatophyta</taxon>
        <taxon>Magnoliopsida</taxon>
        <taxon>eudicotyledons</taxon>
        <taxon>Gunneridae</taxon>
        <taxon>Pentapetalae</taxon>
        <taxon>rosids</taxon>
        <taxon>malvids</taxon>
        <taxon>Malvales</taxon>
        <taxon>Malvaceae</taxon>
        <taxon>Malvoideae</taxon>
        <taxon>Hibiscus</taxon>
    </lineage>
</organism>
<accession>A0A6A2XVY9</accession>
<gene>
    <name evidence="2" type="ORF">F3Y22_tig00112042pilonHSYRG00048</name>
</gene>
<evidence type="ECO:0000256" key="1">
    <source>
        <dbReference type="SAM" id="Phobius"/>
    </source>
</evidence>
<keyword evidence="1" id="KW-0812">Transmembrane</keyword>
<keyword evidence="1" id="KW-1133">Transmembrane helix</keyword>
<protein>
    <submittedName>
        <fullName evidence="2">Uncharacterized protein</fullName>
    </submittedName>
</protein>